<protein>
    <submittedName>
        <fullName evidence="3">Uncharacterized protein</fullName>
    </submittedName>
</protein>
<keyword evidence="2" id="KW-0472">Membrane</keyword>
<comment type="caution">
    <text evidence="3">The sequence shown here is derived from an EMBL/GenBank/DDBJ whole genome shotgun (WGS) entry which is preliminary data.</text>
</comment>
<gene>
    <name evidence="3" type="ORF">VSDG_04920</name>
</gene>
<reference evidence="3 4" key="1">
    <citation type="submission" date="2015-09" db="EMBL/GenBank/DDBJ databases">
        <title>Host preference determinants of Valsa canker pathogens revealed by comparative genomics.</title>
        <authorList>
            <person name="Yin Z."/>
            <person name="Huang L."/>
        </authorList>
    </citation>
    <scope>NUCLEOTIDE SEQUENCE [LARGE SCALE GENOMIC DNA]</scope>
    <source>
        <strain evidence="3 4">YSFL</strain>
    </source>
</reference>
<evidence type="ECO:0000256" key="2">
    <source>
        <dbReference type="SAM" id="Phobius"/>
    </source>
</evidence>
<feature type="region of interest" description="Disordered" evidence="1">
    <location>
        <begin position="401"/>
        <end position="425"/>
    </location>
</feature>
<dbReference type="AlphaFoldDB" id="A0A423W3E8"/>
<feature type="compositionally biased region" description="Gly residues" evidence="1">
    <location>
        <begin position="227"/>
        <end position="236"/>
    </location>
</feature>
<feature type="compositionally biased region" description="Polar residues" evidence="1">
    <location>
        <begin position="287"/>
        <end position="296"/>
    </location>
</feature>
<sequence>MAITVTSLQTIVSTAASATQTSTLTSTLTITPNPLTTAFEPPSYCTQSYLSNCQTDAVSGTLPCFVSIYPQAVCDSNGQACYPPIPGALDNSYSYSPGLSCPSGWSTAWKEVRTPGADEETTAHCCPTGLTVTTYGVYSTWCEGTVTQGEETMIVNGLSECPSSTTAFSFGPGADVQLTWVNVDSTTMSVSGNAVFTISAEHIALLYKSTDVAAAGASTASSSSSGGSSGSSGAGGSSSDLSTGAIAGIAIGAAAVGIAAMLALFYLCIRRREADNQRRGLRVGSAPTYTSENFHSQPPPPTTAGGGAGLGVAYVPTGAEHEMKATNTPRIVEHAALGTLPATELQGSTPAVSAYPGVWPQGSGGDSDQGPGTYGAAGVPGLEEIPATNSYHQLPGTLEREKGMLTHSRQATPTDLVSHGFGRRS</sequence>
<evidence type="ECO:0000313" key="3">
    <source>
        <dbReference type="EMBL" id="ROV97841.1"/>
    </source>
</evidence>
<feature type="region of interest" description="Disordered" evidence="1">
    <location>
        <begin position="277"/>
        <end position="306"/>
    </location>
</feature>
<dbReference type="EMBL" id="LJZO01000015">
    <property type="protein sequence ID" value="ROV97841.1"/>
    <property type="molecule type" value="Genomic_DNA"/>
</dbReference>
<evidence type="ECO:0000313" key="4">
    <source>
        <dbReference type="Proteomes" id="UP000284375"/>
    </source>
</evidence>
<keyword evidence="2" id="KW-1133">Transmembrane helix</keyword>
<keyword evidence="4" id="KW-1185">Reference proteome</keyword>
<dbReference type="Proteomes" id="UP000284375">
    <property type="component" value="Unassembled WGS sequence"/>
</dbReference>
<keyword evidence="2" id="KW-0812">Transmembrane</keyword>
<accession>A0A423W3E8</accession>
<proteinExistence type="predicted"/>
<organism evidence="3 4">
    <name type="scientific">Cytospora chrysosperma</name>
    <name type="common">Cytospora canker fungus</name>
    <name type="synonym">Sphaeria chrysosperma</name>
    <dbReference type="NCBI Taxonomy" id="252740"/>
    <lineage>
        <taxon>Eukaryota</taxon>
        <taxon>Fungi</taxon>
        <taxon>Dikarya</taxon>
        <taxon>Ascomycota</taxon>
        <taxon>Pezizomycotina</taxon>
        <taxon>Sordariomycetes</taxon>
        <taxon>Sordariomycetidae</taxon>
        <taxon>Diaporthales</taxon>
        <taxon>Cytosporaceae</taxon>
        <taxon>Cytospora</taxon>
    </lineage>
</organism>
<dbReference type="OrthoDB" id="5429716at2759"/>
<feature type="region of interest" description="Disordered" evidence="1">
    <location>
        <begin position="218"/>
        <end position="237"/>
    </location>
</feature>
<name>A0A423W3E8_CYTCH</name>
<feature type="transmembrane region" description="Helical" evidence="2">
    <location>
        <begin position="245"/>
        <end position="269"/>
    </location>
</feature>
<evidence type="ECO:0000256" key="1">
    <source>
        <dbReference type="SAM" id="MobiDB-lite"/>
    </source>
</evidence>